<organism evidence="2 3">
    <name type="scientific">Prevotella denticola</name>
    <dbReference type="NCBI Taxonomy" id="28129"/>
    <lineage>
        <taxon>Bacteria</taxon>
        <taxon>Pseudomonadati</taxon>
        <taxon>Bacteroidota</taxon>
        <taxon>Bacteroidia</taxon>
        <taxon>Bacteroidales</taxon>
        <taxon>Prevotellaceae</taxon>
        <taxon>Prevotella</taxon>
    </lineage>
</organism>
<protein>
    <submittedName>
        <fullName evidence="2">Uncharacterized protein</fullName>
    </submittedName>
</protein>
<sequence>MTIEIDTNKHKERNSSFELLRILCMLFVIGGHLIGKGMQIPYDGTSPWGGTICSQDCSTAFVLSL</sequence>
<evidence type="ECO:0000313" key="2">
    <source>
        <dbReference type="EMBL" id="SUB87060.1"/>
    </source>
</evidence>
<keyword evidence="1" id="KW-1133">Transmembrane helix</keyword>
<evidence type="ECO:0000313" key="3">
    <source>
        <dbReference type="Proteomes" id="UP000255469"/>
    </source>
</evidence>
<keyword evidence="1" id="KW-0472">Membrane</keyword>
<dbReference type="Proteomes" id="UP000255469">
    <property type="component" value="Unassembled WGS sequence"/>
</dbReference>
<keyword evidence="1" id="KW-0812">Transmembrane</keyword>
<dbReference type="AlphaFoldDB" id="A0A379E3P2"/>
<accession>A0A379E3P2</accession>
<name>A0A379E3P2_9BACT</name>
<gene>
    <name evidence="2" type="ORF">NCTC13067_00722</name>
</gene>
<feature type="transmembrane region" description="Helical" evidence="1">
    <location>
        <begin position="19"/>
        <end position="38"/>
    </location>
</feature>
<evidence type="ECO:0000256" key="1">
    <source>
        <dbReference type="SAM" id="Phobius"/>
    </source>
</evidence>
<proteinExistence type="predicted"/>
<dbReference type="EMBL" id="UGTM01000001">
    <property type="protein sequence ID" value="SUB87060.1"/>
    <property type="molecule type" value="Genomic_DNA"/>
</dbReference>
<reference evidence="2 3" key="1">
    <citation type="submission" date="2018-06" db="EMBL/GenBank/DDBJ databases">
        <authorList>
            <consortium name="Pathogen Informatics"/>
            <person name="Doyle S."/>
        </authorList>
    </citation>
    <scope>NUCLEOTIDE SEQUENCE [LARGE SCALE GENOMIC DNA]</scope>
    <source>
        <strain evidence="2 3">NCTC13067</strain>
    </source>
</reference>